<dbReference type="NCBIfam" id="NF005825">
    <property type="entry name" value="PRK07714.1"/>
    <property type="match status" value="1"/>
</dbReference>
<reference evidence="2 3" key="1">
    <citation type="submission" date="2021-01" db="EMBL/GenBank/DDBJ databases">
        <title>Genomic Encyclopedia of Type Strains, Phase IV (KMG-IV): sequencing the most valuable type-strain genomes for metagenomic binning, comparative biology and taxonomic classification.</title>
        <authorList>
            <person name="Goeker M."/>
        </authorList>
    </citation>
    <scope>NUCLEOTIDE SEQUENCE [LARGE SCALE GENOMIC DNA]</scope>
    <source>
        <strain evidence="2 3">DSM 105453</strain>
    </source>
</reference>
<proteinExistence type="predicted"/>
<dbReference type="Gene3D" id="3.30.1330.30">
    <property type="match status" value="1"/>
</dbReference>
<organism evidence="2 3">
    <name type="scientific">Siminovitchia thermophila</name>
    <dbReference type="NCBI Taxonomy" id="1245522"/>
    <lineage>
        <taxon>Bacteria</taxon>
        <taxon>Bacillati</taxon>
        <taxon>Bacillota</taxon>
        <taxon>Bacilli</taxon>
        <taxon>Bacillales</taxon>
        <taxon>Bacillaceae</taxon>
        <taxon>Siminovitchia</taxon>
    </lineage>
</organism>
<protein>
    <submittedName>
        <fullName evidence="2">Ribosomal protein L7Ae-like RNA K-turn-binding protein</fullName>
    </submittedName>
</protein>
<gene>
    <name evidence="2" type="ORF">JOC94_003465</name>
</gene>
<dbReference type="Pfam" id="PF01248">
    <property type="entry name" value="Ribosomal_L7Ae"/>
    <property type="match status" value="1"/>
</dbReference>
<comment type="caution">
    <text evidence="2">The sequence shown here is derived from an EMBL/GenBank/DDBJ whole genome shotgun (WGS) entry which is preliminary data.</text>
</comment>
<keyword evidence="3" id="KW-1185">Reference proteome</keyword>
<accession>A0ABS2RAS2</accession>
<feature type="domain" description="Ribosomal protein eL8/eL30/eS12/Gadd45" evidence="1">
    <location>
        <begin position="5"/>
        <end position="93"/>
    </location>
</feature>
<dbReference type="InterPro" id="IPR029064">
    <property type="entry name" value="Ribosomal_eL30-like_sf"/>
</dbReference>
<dbReference type="SUPFAM" id="SSF55315">
    <property type="entry name" value="L30e-like"/>
    <property type="match status" value="1"/>
</dbReference>
<dbReference type="Proteomes" id="UP000823485">
    <property type="component" value="Unassembled WGS sequence"/>
</dbReference>
<sequence>MKQAKGMSLLGLAHRARKVVSGEELVVKEIQSGRAKLVILAKDASHNTAKKIKDKCQYYHVPLRHVDTRKTLGHAIGKDARVVAAILEAGFAEKIAALLYE</sequence>
<dbReference type="EMBL" id="JAFBFH010000027">
    <property type="protein sequence ID" value="MBM7716445.1"/>
    <property type="molecule type" value="Genomic_DNA"/>
</dbReference>
<dbReference type="InterPro" id="IPR004038">
    <property type="entry name" value="Ribosomal_eL8/eL30/eS12/Gad45"/>
</dbReference>
<evidence type="ECO:0000259" key="1">
    <source>
        <dbReference type="Pfam" id="PF01248"/>
    </source>
</evidence>
<evidence type="ECO:0000313" key="3">
    <source>
        <dbReference type="Proteomes" id="UP000823485"/>
    </source>
</evidence>
<evidence type="ECO:0000313" key="2">
    <source>
        <dbReference type="EMBL" id="MBM7716445.1"/>
    </source>
</evidence>
<name>A0ABS2RAS2_9BACI</name>